<reference evidence="3" key="1">
    <citation type="submission" date="2013-03" db="EMBL/GenBank/DDBJ databases">
        <authorList>
            <person name="Harkins D.M."/>
            <person name="Durkin A.S."/>
            <person name="Brinkac L.M."/>
            <person name="Haft D.H."/>
            <person name="Selengut J.D."/>
            <person name="Sanka R."/>
            <person name="DePew J."/>
            <person name="Purushe J."/>
            <person name="Hartskeerl R.A."/>
            <person name="Ahmed A."/>
            <person name="van der Linden H."/>
            <person name="Goris M.G.A."/>
            <person name="Vinetz J.M."/>
            <person name="Sutton G.G."/>
            <person name="Nierman W.C."/>
            <person name="Fouts D.E."/>
        </authorList>
    </citation>
    <scope>NUCLEOTIDE SEQUENCE [LARGE SCALE GENOMIC DNA]</scope>
    <source>
        <strain evidence="3">ICFT</strain>
    </source>
</reference>
<dbReference type="PROSITE" id="PS51257">
    <property type="entry name" value="PROKAR_LIPOPROTEIN"/>
    <property type="match status" value="1"/>
</dbReference>
<keyword evidence="4" id="KW-1185">Reference proteome</keyword>
<accession>N1WDQ6</accession>
<dbReference type="InterPro" id="IPR012908">
    <property type="entry name" value="PGAP1-ab_dom-like"/>
</dbReference>
<dbReference type="SUPFAM" id="SSF53474">
    <property type="entry name" value="alpha/beta-Hydrolases"/>
    <property type="match status" value="1"/>
</dbReference>
<feature type="chain" id="PRO_5004113627" evidence="1">
    <location>
        <begin position="27"/>
        <end position="381"/>
    </location>
</feature>
<dbReference type="STRING" id="1218598.LEP1GSC060_1890"/>
<dbReference type="Pfam" id="PF07819">
    <property type="entry name" value="PGAP1"/>
    <property type="match status" value="1"/>
</dbReference>
<dbReference type="RefSeq" id="WP_003005521.1">
    <property type="nucleotide sequence ID" value="NZ_AOHC02000039.1"/>
</dbReference>
<proteinExistence type="predicted"/>
<feature type="domain" description="GPI inositol-deacylase PGAP1-like alpha/beta" evidence="2">
    <location>
        <begin position="153"/>
        <end position="221"/>
    </location>
</feature>
<gene>
    <name evidence="3" type="ORF">LEP1GSC060_1890</name>
</gene>
<protein>
    <submittedName>
        <fullName evidence="3">PGAP1-like protein</fullName>
    </submittedName>
</protein>
<evidence type="ECO:0000259" key="2">
    <source>
        <dbReference type="Pfam" id="PF07819"/>
    </source>
</evidence>
<keyword evidence="1" id="KW-0732">Signal</keyword>
<dbReference type="GO" id="GO:0016788">
    <property type="term" value="F:hydrolase activity, acting on ester bonds"/>
    <property type="evidence" value="ECO:0007669"/>
    <property type="project" value="InterPro"/>
</dbReference>
<evidence type="ECO:0000313" key="4">
    <source>
        <dbReference type="Proteomes" id="UP000012313"/>
    </source>
</evidence>
<dbReference type="Proteomes" id="UP000012313">
    <property type="component" value="Unassembled WGS sequence"/>
</dbReference>
<comment type="caution">
    <text evidence="3">The sequence shown here is derived from an EMBL/GenBank/DDBJ whole genome shotgun (WGS) entry which is preliminary data.</text>
</comment>
<dbReference type="EMBL" id="AOHC02000039">
    <property type="protein sequence ID" value="EMY77075.1"/>
    <property type="molecule type" value="Genomic_DNA"/>
</dbReference>
<organism evidence="3 4">
    <name type="scientific">Leptospira weilii serovar Ranarum str. ICFT</name>
    <dbReference type="NCBI Taxonomy" id="1218598"/>
    <lineage>
        <taxon>Bacteria</taxon>
        <taxon>Pseudomonadati</taxon>
        <taxon>Spirochaetota</taxon>
        <taxon>Spirochaetia</taxon>
        <taxon>Leptospirales</taxon>
        <taxon>Leptospiraceae</taxon>
        <taxon>Leptospira</taxon>
    </lineage>
</organism>
<sequence>MKSFRTFSRLFVIFLCLGFFSSCNHSSWNQLKEKLNLTKKKNMTEEILETLIVLFWGEFNHELYKFIPIPSVVSKSQFNADQFAIATPDVKENKPKIVLIHGWDFKEKNINPPTNKFAKVSNLRETWDDVLEMYSQNLSGVQTSYELYTFTYRTSDYVENNGRRLIDKLNAVFTPDDKVVLLAHSMGGLVSRSALYHTNNTNDVIDFIVTLGTPYLGSPFASPSYQGNFGTLGELIAFMTESEGGKDLAYTNALGTSYSVPIPSEQISDAFNPYLERLLAESSKDSKVTVFYGEMNVCNEHPGSNAIYIIGCNFLSNGSPSFSGKNDGIVTSTSGKMSSKLPAAKRFSKNFDHAQLSFRDHLDKVSRNAYFNEVLTIINAL</sequence>
<feature type="signal peptide" evidence="1">
    <location>
        <begin position="1"/>
        <end position="26"/>
    </location>
</feature>
<dbReference type="AlphaFoldDB" id="N1WDQ6"/>
<dbReference type="InterPro" id="IPR029058">
    <property type="entry name" value="AB_hydrolase_fold"/>
</dbReference>
<dbReference type="OrthoDB" id="556502at2"/>
<dbReference type="Gene3D" id="3.40.50.1820">
    <property type="entry name" value="alpha/beta hydrolase"/>
    <property type="match status" value="1"/>
</dbReference>
<evidence type="ECO:0000256" key="1">
    <source>
        <dbReference type="SAM" id="SignalP"/>
    </source>
</evidence>
<evidence type="ECO:0000313" key="3">
    <source>
        <dbReference type="EMBL" id="EMY77075.1"/>
    </source>
</evidence>
<name>N1WDQ6_9LEPT</name>